<dbReference type="InterPro" id="IPR036156">
    <property type="entry name" value="Beta-gal/glucu_dom_sf"/>
</dbReference>
<dbReference type="EMBL" id="WUEK01000001">
    <property type="protein sequence ID" value="MXG88235.1"/>
    <property type="molecule type" value="Genomic_DNA"/>
</dbReference>
<dbReference type="SUPFAM" id="SSF49785">
    <property type="entry name" value="Galactose-binding domain-like"/>
    <property type="match status" value="1"/>
</dbReference>
<dbReference type="GO" id="GO:0004567">
    <property type="term" value="F:beta-mannosidase activity"/>
    <property type="evidence" value="ECO:0007669"/>
    <property type="project" value="TreeGrafter"/>
</dbReference>
<dbReference type="SUPFAM" id="SSF51445">
    <property type="entry name" value="(Trans)glycosidases"/>
    <property type="match status" value="1"/>
</dbReference>
<dbReference type="InterPro" id="IPR017853">
    <property type="entry name" value="GH"/>
</dbReference>
<dbReference type="GO" id="GO:0006516">
    <property type="term" value="P:glycoprotein catabolic process"/>
    <property type="evidence" value="ECO:0007669"/>
    <property type="project" value="TreeGrafter"/>
</dbReference>
<dbReference type="InterPro" id="IPR050887">
    <property type="entry name" value="Beta-mannosidase_GH2"/>
</dbReference>
<evidence type="ECO:0000313" key="3">
    <source>
        <dbReference type="Proteomes" id="UP000473325"/>
    </source>
</evidence>
<dbReference type="SUPFAM" id="SSF49303">
    <property type="entry name" value="beta-Galactosidase/glucuronidase domain"/>
    <property type="match status" value="1"/>
</dbReference>
<organism evidence="2 3">
    <name type="scientific">Nocardioides flavescens</name>
    <dbReference type="NCBI Taxonomy" id="2691959"/>
    <lineage>
        <taxon>Bacteria</taxon>
        <taxon>Bacillati</taxon>
        <taxon>Actinomycetota</taxon>
        <taxon>Actinomycetes</taxon>
        <taxon>Propionibacteriales</taxon>
        <taxon>Nocardioidaceae</taxon>
        <taxon>Nocardioides</taxon>
    </lineage>
</organism>
<comment type="caution">
    <text evidence="2">The sequence shown here is derived from an EMBL/GenBank/DDBJ whole genome shotgun (WGS) entry which is preliminary data.</text>
</comment>
<evidence type="ECO:0000313" key="2">
    <source>
        <dbReference type="EMBL" id="MXG88235.1"/>
    </source>
</evidence>
<dbReference type="Proteomes" id="UP000473325">
    <property type="component" value="Unassembled WGS sequence"/>
</dbReference>
<dbReference type="PANTHER" id="PTHR43730:SF1">
    <property type="entry name" value="BETA-MANNOSIDASE"/>
    <property type="match status" value="1"/>
</dbReference>
<sequence>MTRSVLSFTRLTPEPGPDADEVEHVFVARVEAPEDGVLEVEGIATVWDLLVDGEVAASGRSQFERHEVPVGAGAHEVRIVVHPLAPVLDETARKPRQRWRTMLVEDARLRWVRTQLLGRAPGFSPGPPVVGPHLPVTLVTGPRPPRVVRTWLDGTTGVVELSDGRSVRVPDAQPWWPHTHGTPHLHDVEVDGHVLRVGFRTVENRSTDSLDLWVNGVRVFARGAVWTPGPLDALDEAVALGLNLVRVPGIAAYESEAFHARCDELGLLVWQDLMFATFDYPLADPGFAATVEGEVRVVTALLARHPSTAVVCGSAEHEQQAAMFGVSPSTGAARELAALLALLVRGSATDAVWVDSSPSGGDPVIRVDTGIAQYFGVGAYLRALPDARHSRVGFAAECLAFSNLPAPDSPADVRGGVPQDNGADWDFADVREHYLRERYGADATPDGDEARRVTGEVMADVFGEWRRPGSGCGGGIVLWLRDVQPGAGWGLLDSTGRPKPAALALAPVLQPTAVWVVDEGLNGLDVHVAHDGPAPLEATLEVELLRPDGSVGETCAAEVSLPAHGHASYGVEALLGRFADVSYAYRFGPPQHAGVRARLSAPDLGLERTATWLIPLAARQL</sequence>
<proteinExistence type="predicted"/>
<accession>A0A6L7EVL2</accession>
<dbReference type="Gene3D" id="3.20.20.80">
    <property type="entry name" value="Glycosidases"/>
    <property type="match status" value="1"/>
</dbReference>
<gene>
    <name evidence="2" type="ORF">GRQ65_01560</name>
</gene>
<dbReference type="AlphaFoldDB" id="A0A6L7EVL2"/>
<name>A0A6L7EVL2_9ACTN</name>
<evidence type="ECO:0000256" key="1">
    <source>
        <dbReference type="ARBA" id="ARBA00023295"/>
    </source>
</evidence>
<dbReference type="InterPro" id="IPR008979">
    <property type="entry name" value="Galactose-bd-like_sf"/>
</dbReference>
<keyword evidence="2" id="KW-0378">Hydrolase</keyword>
<protein>
    <submittedName>
        <fullName evidence="2">Glycoside hydrolase family 2 protein</fullName>
    </submittedName>
</protein>
<dbReference type="RefSeq" id="WP_160874448.1">
    <property type="nucleotide sequence ID" value="NZ_WUEK01000001.1"/>
</dbReference>
<keyword evidence="1" id="KW-0326">Glycosidase</keyword>
<keyword evidence="3" id="KW-1185">Reference proteome</keyword>
<dbReference type="PANTHER" id="PTHR43730">
    <property type="entry name" value="BETA-MANNOSIDASE"/>
    <property type="match status" value="1"/>
</dbReference>
<reference evidence="2 3" key="1">
    <citation type="submission" date="2019-12" db="EMBL/GenBank/DDBJ databases">
        <authorList>
            <person name="Kun Z."/>
        </authorList>
    </citation>
    <scope>NUCLEOTIDE SEQUENCE [LARGE SCALE GENOMIC DNA]</scope>
    <source>
        <strain evidence="2 3">YIM 123512</strain>
    </source>
</reference>